<dbReference type="EMBL" id="AF403296">
    <property type="protein sequence ID" value="AAK94473.1"/>
    <property type="molecule type" value="Genomic_DNA"/>
</dbReference>
<protein>
    <submittedName>
        <fullName evidence="1">Uncharacterized protein</fullName>
    </submittedName>
</protein>
<organism evidence="1">
    <name type="scientific">Leishmania donovani</name>
    <dbReference type="NCBI Taxonomy" id="5661"/>
    <lineage>
        <taxon>Eukaryota</taxon>
        <taxon>Discoba</taxon>
        <taxon>Euglenozoa</taxon>
        <taxon>Kinetoplastea</taxon>
        <taxon>Metakinetoplastina</taxon>
        <taxon>Trypanosomatida</taxon>
        <taxon>Trypanosomatidae</taxon>
        <taxon>Leishmaniinae</taxon>
        <taxon>Leishmania</taxon>
    </lineage>
</organism>
<sequence>MVTAMKYSVTDSVSFAYPVICPVEYGESAGSYQNSFQVTGLFDGYVQSYISHKRKPYPDIFMQALEEVRTSRVPTGEALRYDMKPNIFYFDDVEALCEVARELPGNPFTDVLLIEDGALRRVQGHCACFEDGRGERPFRCSGHRGPQTAGPPRG</sequence>
<dbReference type="PANTHER" id="PTHR47829">
    <property type="entry name" value="HYDROLASE, PUTATIVE (AFU_ORTHOLOGUE AFUA_1G12880)-RELATED"/>
    <property type="match status" value="1"/>
</dbReference>
<proteinExistence type="predicted"/>
<dbReference type="VEuPathDB" id="TriTrypDB:LdCL_160006100"/>
<dbReference type="VEuPathDB" id="TriTrypDB:LdBPK_160120.1"/>
<dbReference type="Gene3D" id="3.40.50.1000">
    <property type="entry name" value="HAD superfamily/HAD-like"/>
    <property type="match status" value="1"/>
</dbReference>
<dbReference type="AlphaFoldDB" id="Q962N8"/>
<evidence type="ECO:0000313" key="1">
    <source>
        <dbReference type="EMBL" id="AAK94473.1"/>
    </source>
</evidence>
<reference evidence="1" key="1">
    <citation type="submission" date="2001-07" db="EMBL/GenBank/DDBJ databases">
        <title>RAPD Studies on L. donovani field isolates.</title>
        <authorList>
            <person name="Roy U."/>
            <person name="Tripathi A."/>
            <person name="Vatsyayan R."/>
            <person name="Rastogi A.K."/>
        </authorList>
    </citation>
    <scope>NUCLEOTIDE SEQUENCE</scope>
</reference>
<accession>Q962N8</accession>
<dbReference type="InterPro" id="IPR052898">
    <property type="entry name" value="ACAD10-like"/>
</dbReference>
<name>Q962N8_LEIDO</name>
<dbReference type="PANTHER" id="PTHR47829:SF1">
    <property type="entry name" value="HAD FAMILY PHOSPHATASE"/>
    <property type="match status" value="1"/>
</dbReference>
<dbReference type="InterPro" id="IPR023214">
    <property type="entry name" value="HAD_sf"/>
</dbReference>
<dbReference type="VEuPathDB" id="TriTrypDB:LDHU3_16.0130"/>